<keyword evidence="1" id="KW-0732">Signal</keyword>
<organism evidence="2 3">
    <name type="scientific">Sinanodonta woodiana</name>
    <name type="common">Chinese pond mussel</name>
    <name type="synonym">Anodonta woodiana</name>
    <dbReference type="NCBI Taxonomy" id="1069815"/>
    <lineage>
        <taxon>Eukaryota</taxon>
        <taxon>Metazoa</taxon>
        <taxon>Spiralia</taxon>
        <taxon>Lophotrochozoa</taxon>
        <taxon>Mollusca</taxon>
        <taxon>Bivalvia</taxon>
        <taxon>Autobranchia</taxon>
        <taxon>Heteroconchia</taxon>
        <taxon>Palaeoheterodonta</taxon>
        <taxon>Unionida</taxon>
        <taxon>Unionoidea</taxon>
        <taxon>Unionidae</taxon>
        <taxon>Unioninae</taxon>
        <taxon>Sinanodonta</taxon>
    </lineage>
</organism>
<evidence type="ECO:0000256" key="1">
    <source>
        <dbReference type="SAM" id="SignalP"/>
    </source>
</evidence>
<dbReference type="Proteomes" id="UP001634394">
    <property type="component" value="Unassembled WGS sequence"/>
</dbReference>
<accession>A0ABD3XW62</accession>
<sequence>VINMMNYIVIVVLTSLTIAQGSPSFEEVLEQNNELYNEGINVRAESKDSVHLTDDSTNLQEKDALDAISDTSKPYNAWENIIVPINGHTDLMNSMKNDRPFTVNSEFKFPHPVDDKGNIADIIVTVAKHGGHDNSFEYFVPKLLSIKQDLMGSVQCQNLICNINLLG</sequence>
<proteinExistence type="predicted"/>
<dbReference type="AlphaFoldDB" id="A0ABD3XW62"/>
<gene>
    <name evidence="2" type="ORF">ACJMK2_001617</name>
</gene>
<feature type="non-terminal residue" evidence="2">
    <location>
        <position position="167"/>
    </location>
</feature>
<feature type="signal peptide" evidence="1">
    <location>
        <begin position="1"/>
        <end position="21"/>
    </location>
</feature>
<protein>
    <submittedName>
        <fullName evidence="2">Uncharacterized protein</fullName>
    </submittedName>
</protein>
<evidence type="ECO:0000313" key="2">
    <source>
        <dbReference type="EMBL" id="KAL3889270.1"/>
    </source>
</evidence>
<keyword evidence="3" id="KW-1185">Reference proteome</keyword>
<reference evidence="2 3" key="1">
    <citation type="submission" date="2024-11" db="EMBL/GenBank/DDBJ databases">
        <title>Chromosome-level genome assembly of the freshwater bivalve Anodonta woodiana.</title>
        <authorList>
            <person name="Chen X."/>
        </authorList>
    </citation>
    <scope>NUCLEOTIDE SEQUENCE [LARGE SCALE GENOMIC DNA]</scope>
    <source>
        <strain evidence="2">MN2024</strain>
        <tissue evidence="2">Gills</tissue>
    </source>
</reference>
<dbReference type="EMBL" id="JBJQND010000001">
    <property type="protein sequence ID" value="KAL3889270.1"/>
    <property type="molecule type" value="Genomic_DNA"/>
</dbReference>
<evidence type="ECO:0000313" key="3">
    <source>
        <dbReference type="Proteomes" id="UP001634394"/>
    </source>
</evidence>
<comment type="caution">
    <text evidence="2">The sequence shown here is derived from an EMBL/GenBank/DDBJ whole genome shotgun (WGS) entry which is preliminary data.</text>
</comment>
<feature type="non-terminal residue" evidence="2">
    <location>
        <position position="1"/>
    </location>
</feature>
<name>A0ABD3XW62_SINWO</name>
<feature type="chain" id="PRO_5044767652" evidence="1">
    <location>
        <begin position="22"/>
        <end position="167"/>
    </location>
</feature>